<accession>A0A5C4VS31</accession>
<evidence type="ECO:0000259" key="7">
    <source>
        <dbReference type="Pfam" id="PF00482"/>
    </source>
</evidence>
<evidence type="ECO:0000256" key="4">
    <source>
        <dbReference type="ARBA" id="ARBA00022989"/>
    </source>
</evidence>
<feature type="domain" description="Type II secretion system protein GspF" evidence="7">
    <location>
        <begin position="121"/>
        <end position="240"/>
    </location>
</feature>
<dbReference type="GO" id="GO:0005886">
    <property type="term" value="C:plasma membrane"/>
    <property type="evidence" value="ECO:0007669"/>
    <property type="project" value="UniProtKB-SubCell"/>
</dbReference>
<keyword evidence="5 6" id="KW-0472">Membrane</keyword>
<evidence type="ECO:0000256" key="1">
    <source>
        <dbReference type="ARBA" id="ARBA00004651"/>
    </source>
</evidence>
<dbReference type="RefSeq" id="WP_139623740.1">
    <property type="nucleotide sequence ID" value="NZ_VDMP01000025.1"/>
</dbReference>
<comment type="caution">
    <text evidence="8">The sequence shown here is derived from an EMBL/GenBank/DDBJ whole genome shotgun (WGS) entry which is preliminary data.</text>
</comment>
<reference evidence="8 9" key="1">
    <citation type="journal article" date="2016" name="Int. J. Syst. Evol. Microbiol.">
        <title>Nocardioides albidus sp. nov., an actinobacterium isolated from garden soil.</title>
        <authorList>
            <person name="Singh H."/>
            <person name="Du J."/>
            <person name="Trinh H."/>
            <person name="Won K."/>
            <person name="Yang J.E."/>
            <person name="Yin C."/>
            <person name="Kook M."/>
            <person name="Yi T.H."/>
        </authorList>
    </citation>
    <scope>NUCLEOTIDE SEQUENCE [LARGE SCALE GENOMIC DNA]</scope>
    <source>
        <strain evidence="8 9">CCTCC AB 2015297</strain>
    </source>
</reference>
<organism evidence="8 9">
    <name type="scientific">Nocardioides albidus</name>
    <dbReference type="NCBI Taxonomy" id="1517589"/>
    <lineage>
        <taxon>Bacteria</taxon>
        <taxon>Bacillati</taxon>
        <taxon>Actinomycetota</taxon>
        <taxon>Actinomycetes</taxon>
        <taxon>Propionibacteriales</taxon>
        <taxon>Nocardioidaceae</taxon>
        <taxon>Nocardioides</taxon>
    </lineage>
</organism>
<name>A0A5C4VS31_9ACTN</name>
<dbReference type="OrthoDB" id="3267562at2"/>
<gene>
    <name evidence="8" type="ORF">FHP29_15505</name>
</gene>
<evidence type="ECO:0000256" key="5">
    <source>
        <dbReference type="ARBA" id="ARBA00023136"/>
    </source>
</evidence>
<sequence>MDEWVVVVGLLVAAGVLLGPAARPALDGGRGVGGGVGGGAGASPASDPADRVERDGILRRGRLVWGLLAGCGAGALLGGPLALPAGLGVGLLVAATAGRLEPRAARERREEVRRDLPHVVTLLAAALRSGQAPADAIELVCRALPGAASDRLAATAARLRLGGDGAVIWARLADDPELGPLGRALARAQRTGAPVVAAVEGLAAELAARARAEVEDRARAVGVRAAVPLGVCLLPSFLLLGIVPLAVSLAGGIVRSG</sequence>
<keyword evidence="4 6" id="KW-1133">Transmembrane helix</keyword>
<comment type="subcellular location">
    <subcellularLocation>
        <location evidence="1">Cell membrane</location>
        <topology evidence="1">Multi-pass membrane protein</topology>
    </subcellularLocation>
</comment>
<dbReference type="EMBL" id="VDMP01000025">
    <property type="protein sequence ID" value="TNM38628.1"/>
    <property type="molecule type" value="Genomic_DNA"/>
</dbReference>
<feature type="transmembrane region" description="Helical" evidence="6">
    <location>
        <begin position="63"/>
        <end position="96"/>
    </location>
</feature>
<dbReference type="PANTHER" id="PTHR35007">
    <property type="entry name" value="INTEGRAL MEMBRANE PROTEIN-RELATED"/>
    <property type="match status" value="1"/>
</dbReference>
<dbReference type="AlphaFoldDB" id="A0A5C4VS31"/>
<dbReference type="Pfam" id="PF00482">
    <property type="entry name" value="T2SSF"/>
    <property type="match status" value="1"/>
</dbReference>
<keyword evidence="9" id="KW-1185">Reference proteome</keyword>
<dbReference type="PANTHER" id="PTHR35007:SF3">
    <property type="entry name" value="POSSIBLE CONSERVED ALANINE RICH MEMBRANE PROTEIN"/>
    <property type="match status" value="1"/>
</dbReference>
<keyword evidence="3 6" id="KW-0812">Transmembrane</keyword>
<dbReference type="Proteomes" id="UP000313231">
    <property type="component" value="Unassembled WGS sequence"/>
</dbReference>
<evidence type="ECO:0000313" key="8">
    <source>
        <dbReference type="EMBL" id="TNM38628.1"/>
    </source>
</evidence>
<feature type="transmembrane region" description="Helical" evidence="6">
    <location>
        <begin position="227"/>
        <end position="254"/>
    </location>
</feature>
<evidence type="ECO:0000256" key="2">
    <source>
        <dbReference type="ARBA" id="ARBA00022475"/>
    </source>
</evidence>
<protein>
    <submittedName>
        <fullName evidence="8">Type II secretion system F family protein</fullName>
    </submittedName>
</protein>
<evidence type="ECO:0000256" key="3">
    <source>
        <dbReference type="ARBA" id="ARBA00022692"/>
    </source>
</evidence>
<keyword evidence="2" id="KW-1003">Cell membrane</keyword>
<evidence type="ECO:0000313" key="9">
    <source>
        <dbReference type="Proteomes" id="UP000313231"/>
    </source>
</evidence>
<dbReference type="InterPro" id="IPR018076">
    <property type="entry name" value="T2SS_GspF_dom"/>
</dbReference>
<proteinExistence type="predicted"/>
<evidence type="ECO:0000256" key="6">
    <source>
        <dbReference type="SAM" id="Phobius"/>
    </source>
</evidence>